<dbReference type="AlphaFoldDB" id="A0AAD5UQ94"/>
<sequence length="600" mass="64141">MLRRKARSALVNTFRRHVLPTLTSGMADGPFAYVAWIVRSILRQNEAKVEALIKEAGLGLTLYTNDGRESPLAFRGAKLIRSRSIPDSPLFDDEDDLAEGETSSTDTDGSSVHTPTDSLLHTTFPPSPLPTPKRKQVALAVPRTPSPPSPPTSPAPSPKTLSTLNTLSTLSHRLQALLGNLHQTHASIKSEEKQLLAVLEVKSRRRAWSNRNLLGGARVKDVGFGMPERGSPLSRCAATSDDVELEFPSSGDDLDGIERGLDTLSLGLGAGPGRRVGRAREVGMLFPVAEEGRGESESSAPASSSTDDYDESSFVGGPQETGQVSVRLVDDAEKGCLVPLAIPRPTTPYPLQELPQTASSNSPLPVRARTRSMLVRDHGHHPALELDIQLNVNMSVVESDLSVTTMTMPALSASSSCSSSFTDSPYPSPEIPCCNRNRSASLSGDPYGPQTKIEIFDVGFCDEDEEEDISLAASVNKLPFSPPPLPSQAQFQSTTWKDDLEGAFGEEFTLSMDVSPPGSPNHLPLSMALPVPLTIPIPISKASFQGVDDFSLPLPVSASRSKSRIGLGLGCRGRGKKIPDIPEDWVIGGNGISDGVGTHR</sequence>
<keyword evidence="3" id="KW-1185">Reference proteome</keyword>
<evidence type="ECO:0000313" key="3">
    <source>
        <dbReference type="Proteomes" id="UP001212997"/>
    </source>
</evidence>
<feature type="region of interest" description="Disordered" evidence="1">
    <location>
        <begin position="287"/>
        <end position="322"/>
    </location>
</feature>
<evidence type="ECO:0000256" key="1">
    <source>
        <dbReference type="SAM" id="MobiDB-lite"/>
    </source>
</evidence>
<name>A0AAD5UQ94_9APHY</name>
<feature type="compositionally biased region" description="Polar residues" evidence="1">
    <location>
        <begin position="112"/>
        <end position="121"/>
    </location>
</feature>
<proteinExistence type="predicted"/>
<evidence type="ECO:0000313" key="2">
    <source>
        <dbReference type="EMBL" id="KAJ3474871.1"/>
    </source>
</evidence>
<feature type="compositionally biased region" description="Low complexity" evidence="1">
    <location>
        <begin position="100"/>
        <end position="111"/>
    </location>
</feature>
<dbReference type="EMBL" id="JANAWD010000965">
    <property type="protein sequence ID" value="KAJ3474871.1"/>
    <property type="molecule type" value="Genomic_DNA"/>
</dbReference>
<gene>
    <name evidence="2" type="ORF">NLI96_g12208</name>
</gene>
<reference evidence="2" key="1">
    <citation type="submission" date="2022-07" db="EMBL/GenBank/DDBJ databases">
        <title>Genome Sequence of Physisporinus lineatus.</title>
        <authorList>
            <person name="Buettner E."/>
        </authorList>
    </citation>
    <scope>NUCLEOTIDE SEQUENCE</scope>
    <source>
        <strain evidence="2">VT162</strain>
    </source>
</reference>
<comment type="caution">
    <text evidence="2">The sequence shown here is derived from an EMBL/GenBank/DDBJ whole genome shotgun (WGS) entry which is preliminary data.</text>
</comment>
<feature type="region of interest" description="Disordered" evidence="1">
    <location>
        <begin position="85"/>
        <end position="163"/>
    </location>
</feature>
<accession>A0AAD5UQ94</accession>
<protein>
    <submittedName>
        <fullName evidence="2">Uncharacterized protein</fullName>
    </submittedName>
</protein>
<organism evidence="2 3">
    <name type="scientific">Meripilus lineatus</name>
    <dbReference type="NCBI Taxonomy" id="2056292"/>
    <lineage>
        <taxon>Eukaryota</taxon>
        <taxon>Fungi</taxon>
        <taxon>Dikarya</taxon>
        <taxon>Basidiomycota</taxon>
        <taxon>Agaricomycotina</taxon>
        <taxon>Agaricomycetes</taxon>
        <taxon>Polyporales</taxon>
        <taxon>Meripilaceae</taxon>
        <taxon>Meripilus</taxon>
    </lineage>
</organism>
<feature type="compositionally biased region" description="Acidic residues" evidence="1">
    <location>
        <begin position="90"/>
        <end position="99"/>
    </location>
</feature>
<dbReference type="Proteomes" id="UP001212997">
    <property type="component" value="Unassembled WGS sequence"/>
</dbReference>
<feature type="compositionally biased region" description="Pro residues" evidence="1">
    <location>
        <begin position="144"/>
        <end position="157"/>
    </location>
</feature>